<accession>A0A9D1JHV6</accession>
<evidence type="ECO:0000313" key="2">
    <source>
        <dbReference type="Proteomes" id="UP000823982"/>
    </source>
</evidence>
<organism evidence="1 2">
    <name type="scientific">Candidatus Faeciplasma gallinarum</name>
    <dbReference type="NCBI Taxonomy" id="2840799"/>
    <lineage>
        <taxon>Bacteria</taxon>
        <taxon>Bacillati</taxon>
        <taxon>Bacillota</taxon>
        <taxon>Clostridia</taxon>
        <taxon>Eubacteriales</taxon>
        <taxon>Oscillospiraceae</taxon>
        <taxon>Oscillospiraceae incertae sedis</taxon>
        <taxon>Candidatus Faeciplasma</taxon>
    </lineage>
</organism>
<evidence type="ECO:0000313" key="1">
    <source>
        <dbReference type="EMBL" id="HIS24284.1"/>
    </source>
</evidence>
<dbReference type="Proteomes" id="UP000823982">
    <property type="component" value="Unassembled WGS sequence"/>
</dbReference>
<proteinExistence type="predicted"/>
<dbReference type="AlphaFoldDB" id="A0A9D1JHV6"/>
<comment type="caution">
    <text evidence="1">The sequence shown here is derived from an EMBL/GenBank/DDBJ whole genome shotgun (WGS) entry which is preliminary data.</text>
</comment>
<dbReference type="InterPro" id="IPR009711">
    <property type="entry name" value="UPF0473"/>
</dbReference>
<sequence>MEEMSNKVVLNDEDGNEVEFELLDLVEYNGEEYVVMLPCDETADDGMVVILKLEQTDDEDLESYVAVEDEQTLNAVFEMFKERFKEEFTFED</sequence>
<dbReference type="Pfam" id="PF06949">
    <property type="entry name" value="DUF1292"/>
    <property type="match status" value="1"/>
</dbReference>
<name>A0A9D1JHV6_9FIRM</name>
<dbReference type="EMBL" id="DVIR01000029">
    <property type="protein sequence ID" value="HIS24284.1"/>
    <property type="molecule type" value="Genomic_DNA"/>
</dbReference>
<reference evidence="1" key="1">
    <citation type="submission" date="2020-10" db="EMBL/GenBank/DDBJ databases">
        <authorList>
            <person name="Gilroy R."/>
        </authorList>
    </citation>
    <scope>NUCLEOTIDE SEQUENCE</scope>
    <source>
        <strain evidence="1">CHK157-1446</strain>
    </source>
</reference>
<protein>
    <submittedName>
        <fullName evidence="1">DUF1292 domain-containing protein</fullName>
    </submittedName>
</protein>
<reference evidence="1" key="2">
    <citation type="journal article" date="2021" name="PeerJ">
        <title>Extensive microbial diversity within the chicken gut microbiome revealed by metagenomics and culture.</title>
        <authorList>
            <person name="Gilroy R."/>
            <person name="Ravi A."/>
            <person name="Getino M."/>
            <person name="Pursley I."/>
            <person name="Horton D.L."/>
            <person name="Alikhan N.F."/>
            <person name="Baker D."/>
            <person name="Gharbi K."/>
            <person name="Hall N."/>
            <person name="Watson M."/>
            <person name="Adriaenssens E.M."/>
            <person name="Foster-Nyarko E."/>
            <person name="Jarju S."/>
            <person name="Secka A."/>
            <person name="Antonio M."/>
            <person name="Oren A."/>
            <person name="Chaudhuri R.R."/>
            <person name="La Ragione R."/>
            <person name="Hildebrand F."/>
            <person name="Pallen M.J."/>
        </authorList>
    </citation>
    <scope>NUCLEOTIDE SEQUENCE</scope>
    <source>
        <strain evidence="1">CHK157-1446</strain>
    </source>
</reference>
<gene>
    <name evidence="1" type="ORF">IAD01_02640</name>
</gene>